<name>A0A179D5I9_9BACT</name>
<dbReference type="RefSeq" id="WP_153303763.1">
    <property type="nucleotide sequence ID" value="NZ_LWLG01000005.1"/>
</dbReference>
<dbReference type="Proteomes" id="UP000078390">
    <property type="component" value="Unassembled WGS sequence"/>
</dbReference>
<keyword evidence="2" id="KW-1185">Reference proteome</keyword>
<dbReference type="STRING" id="999894.TDIS_0984"/>
<protein>
    <submittedName>
        <fullName evidence="1">Uncharacterized protein</fullName>
    </submittedName>
</protein>
<comment type="caution">
    <text evidence="1">The sequence shown here is derived from an EMBL/GenBank/DDBJ whole genome shotgun (WGS) entry which is preliminary data.</text>
</comment>
<proteinExistence type="predicted"/>
<reference evidence="1 2" key="1">
    <citation type="submission" date="2016-04" db="EMBL/GenBank/DDBJ databases">
        <title>Genome analysis of Thermosulfurimonas dismutans, the first thermophilic sulfur-disproportionating bacterium of the phylum Thermodesulfobacteria.</title>
        <authorList>
            <person name="Mardanov A.V."/>
            <person name="Beletsky A.V."/>
            <person name="Kadnikov V.V."/>
            <person name="Slobodkin A.I."/>
            <person name="Ravin N.V."/>
        </authorList>
    </citation>
    <scope>NUCLEOTIDE SEQUENCE [LARGE SCALE GENOMIC DNA]</scope>
    <source>
        <strain evidence="1 2">S95</strain>
    </source>
</reference>
<dbReference type="EMBL" id="LWLG01000005">
    <property type="protein sequence ID" value="OAQ20858.1"/>
    <property type="molecule type" value="Genomic_DNA"/>
</dbReference>
<sequence length="50" mass="5865">MRFKSSDPKAMGEELWDKIRFYTRGLTLPQCELCGRPIFTREEAWLATKG</sequence>
<dbReference type="AlphaFoldDB" id="A0A179D5I9"/>
<evidence type="ECO:0000313" key="2">
    <source>
        <dbReference type="Proteomes" id="UP000078390"/>
    </source>
</evidence>
<evidence type="ECO:0000313" key="1">
    <source>
        <dbReference type="EMBL" id="OAQ20858.1"/>
    </source>
</evidence>
<gene>
    <name evidence="1" type="ORF">TDIS_0984</name>
</gene>
<organism evidence="1 2">
    <name type="scientific">Thermosulfurimonas dismutans</name>
    <dbReference type="NCBI Taxonomy" id="999894"/>
    <lineage>
        <taxon>Bacteria</taxon>
        <taxon>Pseudomonadati</taxon>
        <taxon>Thermodesulfobacteriota</taxon>
        <taxon>Thermodesulfobacteria</taxon>
        <taxon>Thermodesulfobacteriales</taxon>
        <taxon>Thermodesulfobacteriaceae</taxon>
        <taxon>Thermosulfurimonas</taxon>
    </lineage>
</organism>
<accession>A0A179D5I9</accession>